<evidence type="ECO:0000313" key="3">
    <source>
        <dbReference type="EMBL" id="MBS2546323.1"/>
    </source>
</evidence>
<comment type="caution">
    <text evidence="3">The sequence shown here is derived from an EMBL/GenBank/DDBJ whole genome shotgun (WGS) entry which is preliminary data.</text>
</comment>
<evidence type="ECO:0000313" key="4">
    <source>
        <dbReference type="Proteomes" id="UP000730482"/>
    </source>
</evidence>
<dbReference type="Gene3D" id="3.40.50.12780">
    <property type="entry name" value="N-terminal domain of ligase-like"/>
    <property type="match status" value="1"/>
</dbReference>
<dbReference type="RefSeq" id="WP_212007975.1">
    <property type="nucleotide sequence ID" value="NZ_JAAFYZ010000012.1"/>
</dbReference>
<dbReference type="InterPro" id="IPR050237">
    <property type="entry name" value="ATP-dep_AMP-bd_enzyme"/>
</dbReference>
<protein>
    <submittedName>
        <fullName evidence="3">Long-chain fatty acid--CoA ligase</fullName>
    </submittedName>
</protein>
<sequence>MRSTMQETPLGIATLLRFASTAYSGSKVHTVTADGLRTGTFAEVGARTAQLAHALHDDLGIRGDQRVATFMWNNQEHLETYFAVPSMGAVLHTLNIRLYPDQITYIANHAEDKVVLVDGSLIPLLARVLPGFETVEHVVVVGAGDTAPLEQAGKRIHHYEELLAGKPTSYDWPDFAETDAAAMCYTSGTTGNPKGVVYSHRSIYLHSMQVTMPQSFQLNEANRVLTIVPMFHAMAWGIPYAALMSGASLVMPDRFMQAPALVRAIHDSGADFAGAVPTIWSDLLNHLDATGEKIPTLKRAVVGGSAVPPALMSAFEERYDMRIIHAWGMTETSPLGSVSQPPAGAEGERAWSYRVSQGRFPAGVQARLAGPDGAIVPNDGEAVGELEVRGPWITGAYYRDEDPERFHDGWLRTGDVGTITPDGYLTLTDREKDVIKSGGEWISSVELENHLMAHPAVAEATVVGVPDPRWQERPLAAVVLREGAEATPVELREYLSGLIPKWQLPERWTFLQAVPKTSVGKFDKKEVRRAYAAGDLEVTVL</sequence>
<proteinExistence type="predicted"/>
<evidence type="ECO:0000259" key="2">
    <source>
        <dbReference type="Pfam" id="PF13193"/>
    </source>
</evidence>
<keyword evidence="4" id="KW-1185">Reference proteome</keyword>
<dbReference type="Pfam" id="PF00501">
    <property type="entry name" value="AMP-binding"/>
    <property type="match status" value="1"/>
</dbReference>
<organism evidence="3 4">
    <name type="scientific">Catenulispora pinistramenti</name>
    <dbReference type="NCBI Taxonomy" id="2705254"/>
    <lineage>
        <taxon>Bacteria</taxon>
        <taxon>Bacillati</taxon>
        <taxon>Actinomycetota</taxon>
        <taxon>Actinomycetes</taxon>
        <taxon>Catenulisporales</taxon>
        <taxon>Catenulisporaceae</taxon>
        <taxon>Catenulispora</taxon>
    </lineage>
</organism>
<evidence type="ECO:0000259" key="1">
    <source>
        <dbReference type="Pfam" id="PF00501"/>
    </source>
</evidence>
<feature type="domain" description="AMP-binding enzyme C-terminal" evidence="2">
    <location>
        <begin position="446"/>
        <end position="521"/>
    </location>
</feature>
<dbReference type="PANTHER" id="PTHR43767">
    <property type="entry name" value="LONG-CHAIN-FATTY-ACID--COA LIGASE"/>
    <property type="match status" value="1"/>
</dbReference>
<dbReference type="InterPro" id="IPR042099">
    <property type="entry name" value="ANL_N_sf"/>
</dbReference>
<dbReference type="InterPro" id="IPR020845">
    <property type="entry name" value="AMP-binding_CS"/>
</dbReference>
<dbReference type="NCBIfam" id="NF004837">
    <property type="entry name" value="PRK06187.1"/>
    <property type="match status" value="1"/>
</dbReference>
<dbReference type="GO" id="GO:0016874">
    <property type="term" value="F:ligase activity"/>
    <property type="evidence" value="ECO:0007669"/>
    <property type="project" value="UniProtKB-KW"/>
</dbReference>
<dbReference type="Proteomes" id="UP000730482">
    <property type="component" value="Unassembled WGS sequence"/>
</dbReference>
<dbReference type="EMBL" id="JAAFYZ010000012">
    <property type="protein sequence ID" value="MBS2546323.1"/>
    <property type="molecule type" value="Genomic_DNA"/>
</dbReference>
<gene>
    <name evidence="3" type="ORF">KGQ19_05535</name>
</gene>
<reference evidence="3 4" key="1">
    <citation type="submission" date="2020-02" db="EMBL/GenBank/DDBJ databases">
        <title>Acidophilic actinobacteria isolated from forest soil.</title>
        <authorList>
            <person name="Golinska P."/>
        </authorList>
    </citation>
    <scope>NUCLEOTIDE SEQUENCE [LARGE SCALE GENOMIC DNA]</scope>
    <source>
        <strain evidence="3 4">NL8</strain>
    </source>
</reference>
<dbReference type="InterPro" id="IPR025110">
    <property type="entry name" value="AMP-bd_C"/>
</dbReference>
<dbReference type="PROSITE" id="PS00455">
    <property type="entry name" value="AMP_BINDING"/>
    <property type="match status" value="1"/>
</dbReference>
<dbReference type="SUPFAM" id="SSF56801">
    <property type="entry name" value="Acetyl-CoA synthetase-like"/>
    <property type="match status" value="1"/>
</dbReference>
<dbReference type="Pfam" id="PF13193">
    <property type="entry name" value="AMP-binding_C"/>
    <property type="match status" value="1"/>
</dbReference>
<feature type="domain" description="AMP-dependent synthetase/ligase" evidence="1">
    <location>
        <begin position="32"/>
        <end position="398"/>
    </location>
</feature>
<accession>A0ABS5KJ53</accession>
<dbReference type="InterPro" id="IPR000873">
    <property type="entry name" value="AMP-dep_synth/lig_dom"/>
</dbReference>
<name>A0ABS5KJ53_9ACTN</name>
<dbReference type="PANTHER" id="PTHR43767:SF11">
    <property type="entry name" value="MEDIUM-CHAIN-FATTY-ACID--COA LIGASE"/>
    <property type="match status" value="1"/>
</dbReference>
<keyword evidence="3" id="KW-0436">Ligase</keyword>
<dbReference type="CDD" id="cd12119">
    <property type="entry name" value="ttLC_FACS_AlkK_like"/>
    <property type="match status" value="1"/>
</dbReference>
<dbReference type="InterPro" id="IPR045851">
    <property type="entry name" value="AMP-bd_C_sf"/>
</dbReference>
<dbReference type="Gene3D" id="3.30.300.30">
    <property type="match status" value="1"/>
</dbReference>